<sequence>MSPAEYRRAIEGQLCLGRDCRAGVATTRGGGRQRQCPDCRRKWSFDGRRRQLRLLDTYATGMSVREAAAALSAESRGAAAAGTAAPAVTPPTVQAGYDRFRRAVAEAHALDLAAEVRRRCRRLKEPWVEELVRLLAGEPPGGGEDGDETVVLVAGGYVVFVPPDEEVTARSGLARVFGGPVERAGLAEFFSATRLGPGRPVAERIRSRVRGGARVAGPSRRAAVCEAAAWAHRSAINIFGQLYARLFDPDAE</sequence>
<name>A0A517XWD2_9BACT</name>
<dbReference type="KEGG" id="uli:ETAA1_37940"/>
<dbReference type="RefSeq" id="WP_145241068.1">
    <property type="nucleotide sequence ID" value="NZ_CP036273.1"/>
</dbReference>
<dbReference type="EMBL" id="CP036273">
    <property type="protein sequence ID" value="QDU21821.1"/>
    <property type="molecule type" value="Genomic_DNA"/>
</dbReference>
<reference evidence="1 2" key="1">
    <citation type="submission" date="2019-02" db="EMBL/GenBank/DDBJ databases">
        <title>Deep-cultivation of Planctomycetes and their phenomic and genomic characterization uncovers novel biology.</title>
        <authorList>
            <person name="Wiegand S."/>
            <person name="Jogler M."/>
            <person name="Boedeker C."/>
            <person name="Pinto D."/>
            <person name="Vollmers J."/>
            <person name="Rivas-Marin E."/>
            <person name="Kohn T."/>
            <person name="Peeters S.H."/>
            <person name="Heuer A."/>
            <person name="Rast P."/>
            <person name="Oberbeckmann S."/>
            <person name="Bunk B."/>
            <person name="Jeske O."/>
            <person name="Meyerdierks A."/>
            <person name="Storesund J.E."/>
            <person name="Kallscheuer N."/>
            <person name="Luecker S."/>
            <person name="Lage O.M."/>
            <person name="Pohl T."/>
            <person name="Merkel B.J."/>
            <person name="Hornburger P."/>
            <person name="Mueller R.-W."/>
            <person name="Bruemmer F."/>
            <person name="Labrenz M."/>
            <person name="Spormann A.M."/>
            <person name="Op den Camp H."/>
            <person name="Overmann J."/>
            <person name="Amann R."/>
            <person name="Jetten M.S.M."/>
            <person name="Mascher T."/>
            <person name="Medema M.H."/>
            <person name="Devos D.P."/>
            <person name="Kaster A.-K."/>
            <person name="Ovreas L."/>
            <person name="Rohde M."/>
            <person name="Galperin M.Y."/>
            <person name="Jogler C."/>
        </authorList>
    </citation>
    <scope>NUCLEOTIDE SEQUENCE [LARGE SCALE GENOMIC DNA]</scope>
    <source>
        <strain evidence="1 2">ETA_A1</strain>
    </source>
</reference>
<keyword evidence="2" id="KW-1185">Reference proteome</keyword>
<dbReference type="Proteomes" id="UP000319576">
    <property type="component" value="Chromosome"/>
</dbReference>
<gene>
    <name evidence="1" type="ORF">ETAA1_37940</name>
</gene>
<dbReference type="AlphaFoldDB" id="A0A517XWD2"/>
<proteinExistence type="predicted"/>
<evidence type="ECO:0000313" key="2">
    <source>
        <dbReference type="Proteomes" id="UP000319576"/>
    </source>
</evidence>
<protein>
    <submittedName>
        <fullName evidence="1">Uncharacterized protein</fullName>
    </submittedName>
</protein>
<accession>A0A517XWD2</accession>
<evidence type="ECO:0000313" key="1">
    <source>
        <dbReference type="EMBL" id="QDU21821.1"/>
    </source>
</evidence>
<organism evidence="1 2">
    <name type="scientific">Urbifossiella limnaea</name>
    <dbReference type="NCBI Taxonomy" id="2528023"/>
    <lineage>
        <taxon>Bacteria</taxon>
        <taxon>Pseudomonadati</taxon>
        <taxon>Planctomycetota</taxon>
        <taxon>Planctomycetia</taxon>
        <taxon>Gemmatales</taxon>
        <taxon>Gemmataceae</taxon>
        <taxon>Urbifossiella</taxon>
    </lineage>
</organism>